<evidence type="ECO:0000313" key="2">
    <source>
        <dbReference type="EMBL" id="AQQ71203.1"/>
    </source>
</evidence>
<dbReference type="Proteomes" id="UP000188181">
    <property type="component" value="Chromosome"/>
</dbReference>
<keyword evidence="1" id="KW-1133">Transmembrane helix</keyword>
<dbReference type="SUPFAM" id="SSF82171">
    <property type="entry name" value="DPP6 N-terminal domain-like"/>
    <property type="match status" value="1"/>
</dbReference>
<feature type="transmembrane region" description="Helical" evidence="1">
    <location>
        <begin position="45"/>
        <end position="67"/>
    </location>
</feature>
<keyword evidence="1" id="KW-0472">Membrane</keyword>
<dbReference type="OrthoDB" id="9801421at2"/>
<name>A0A1Q2MES2_9BACT</name>
<feature type="transmembrane region" description="Helical" evidence="1">
    <location>
        <begin position="126"/>
        <end position="148"/>
    </location>
</feature>
<gene>
    <name evidence="2" type="ORF">SMSP2_01569</name>
</gene>
<feature type="transmembrane region" description="Helical" evidence="1">
    <location>
        <begin position="87"/>
        <end position="114"/>
    </location>
</feature>
<organism evidence="2 3">
    <name type="scientific">Limihaloglobus sulfuriphilus</name>
    <dbReference type="NCBI Taxonomy" id="1851148"/>
    <lineage>
        <taxon>Bacteria</taxon>
        <taxon>Pseudomonadati</taxon>
        <taxon>Planctomycetota</taxon>
        <taxon>Phycisphaerae</taxon>
        <taxon>Sedimentisphaerales</taxon>
        <taxon>Sedimentisphaeraceae</taxon>
        <taxon>Limihaloglobus</taxon>
    </lineage>
</organism>
<keyword evidence="1" id="KW-0812">Transmembrane</keyword>
<keyword evidence="3" id="KW-1185">Reference proteome</keyword>
<reference evidence="3" key="1">
    <citation type="submission" date="2017-02" db="EMBL/GenBank/DDBJ databases">
        <title>Comparative genomics and description of representatives of a novel lineage of planctomycetes thriving in anoxic sediments.</title>
        <authorList>
            <person name="Spring S."/>
            <person name="Bunk B."/>
            <person name="Sproer C."/>
        </authorList>
    </citation>
    <scope>NUCLEOTIDE SEQUENCE [LARGE SCALE GENOMIC DNA]</scope>
    <source>
        <strain evidence="3">SM-Chi-D1</strain>
    </source>
</reference>
<dbReference type="RefSeq" id="WP_146683403.1">
    <property type="nucleotide sequence ID" value="NZ_CP019646.1"/>
</dbReference>
<evidence type="ECO:0000256" key="1">
    <source>
        <dbReference type="SAM" id="Phobius"/>
    </source>
</evidence>
<evidence type="ECO:0000313" key="3">
    <source>
        <dbReference type="Proteomes" id="UP000188181"/>
    </source>
</evidence>
<dbReference type="KEGG" id="pbas:SMSP2_01569"/>
<feature type="transmembrane region" description="Helical" evidence="1">
    <location>
        <begin position="6"/>
        <end position="33"/>
    </location>
</feature>
<dbReference type="EMBL" id="CP019646">
    <property type="protein sequence ID" value="AQQ71203.1"/>
    <property type="molecule type" value="Genomic_DNA"/>
</dbReference>
<accession>A0A1Q2MES2</accession>
<protein>
    <submittedName>
        <fullName evidence="2">Uncharacterized protein</fullName>
    </submittedName>
</protein>
<sequence>MLANVIFPFFIILPNSLMWPVVVALCLLIETWVCKSFFKLKMGKAFFLVFTINLLSTVAGGAATFFVGSAATAILPNPEDLIQYVNLVFPTALICYAILLFATVTIEFIAAKAMILFRKEGINTKVIFKTILTANLLSYCIAVPMHYYHARPPKPLRNIVDDTAWSQKPAKIVYYLSTDGKLMSILTDGMNRKVVFNDKIENYLLCEDLKCFISWTDGYELHHHNIETGEKKLAWRSKHDKGATFAPIRNIAAGKFSSAQSVAISPGGERAAVCMPLKGGYNLTKDKNEPDYYTLFIYDTLTGKTIEKDIRGFGITIAWGSKNNILYLKNAASDQNSWKYTRVRIGGNDILACESVINIEPEMLCMSYGRIGSDSYLSRNTEFKSDSYNSYNVSAVSGWGAFAVTNSEDPSYHIRINDSHFLVPYYWCSFTECGFLPGSSELICEARGGLYIIDYKNMKMGKLCEGMDFVITSDLCNKGTCFLKE</sequence>
<dbReference type="AlphaFoldDB" id="A0A1Q2MES2"/>
<proteinExistence type="predicted"/>